<dbReference type="Pfam" id="PF01904">
    <property type="entry name" value="DUF72"/>
    <property type="match status" value="1"/>
</dbReference>
<reference evidence="1" key="1">
    <citation type="submission" date="2019-06" db="EMBL/GenBank/DDBJ databases">
        <authorList>
            <person name="Murdoch R.W."/>
            <person name="Fathepure B."/>
        </authorList>
    </citation>
    <scope>NUCLEOTIDE SEQUENCE</scope>
</reference>
<proteinExistence type="predicted"/>
<evidence type="ECO:0000313" key="1">
    <source>
        <dbReference type="EMBL" id="QEA04193.1"/>
    </source>
</evidence>
<evidence type="ECO:0008006" key="2">
    <source>
        <dbReference type="Google" id="ProtNLM"/>
    </source>
</evidence>
<dbReference type="PANTHER" id="PTHR30348">
    <property type="entry name" value="UNCHARACTERIZED PROTEIN YECE"/>
    <property type="match status" value="1"/>
</dbReference>
<dbReference type="InterPro" id="IPR036520">
    <property type="entry name" value="UPF0759_sf"/>
</dbReference>
<gene>
    <name evidence="1" type="ORF">KBTEX_00497</name>
</gene>
<dbReference type="Gene3D" id="3.20.20.410">
    <property type="entry name" value="Protein of unknown function UPF0759"/>
    <property type="match status" value="1"/>
</dbReference>
<organism evidence="1">
    <name type="scientific">uncultured organism</name>
    <dbReference type="NCBI Taxonomy" id="155900"/>
    <lineage>
        <taxon>unclassified sequences</taxon>
        <taxon>environmental samples</taxon>
    </lineage>
</organism>
<accession>A0A5B8R8D0</accession>
<protein>
    <recommendedName>
        <fullName evidence="2">DUF72 domain-containing protein</fullName>
    </recommendedName>
</protein>
<name>A0A5B8R8D0_9ZZZZ</name>
<dbReference type="InterPro" id="IPR002763">
    <property type="entry name" value="DUF72"/>
</dbReference>
<dbReference type="AlphaFoldDB" id="A0A5B8R8D0"/>
<dbReference type="EMBL" id="MN079081">
    <property type="protein sequence ID" value="QEA04193.1"/>
    <property type="molecule type" value="Genomic_DNA"/>
</dbReference>
<dbReference type="PANTHER" id="PTHR30348:SF4">
    <property type="entry name" value="DUF72 DOMAIN-CONTAINING PROTEIN"/>
    <property type="match status" value="1"/>
</dbReference>
<sequence length="240" mass="26853">MSTADVHIATSGYDYDHWRERFYPPGLARTRRLAYYAERFPAVEINGTFYSLPKPETVAGWREQVPEGFRFVLKFSRYGSHIKRLREPQASLPRFAEVAEALGGALGGVLLQLPPRWRPVPERLDAFLAAAPAWPWAVEFRDERWLTDEVLGVLRRRDAALCVHDALAGHPRVATAARVYLRLHGGAGEGGGYTDAELDDWASWLAAERDAGRAVWAFFNNDQDGHAVVDAARLQARLGG</sequence>
<dbReference type="SUPFAM" id="SSF117396">
    <property type="entry name" value="TM1631-like"/>
    <property type="match status" value="1"/>
</dbReference>